<reference evidence="1" key="1">
    <citation type="submission" date="2023-10" db="EMBL/GenBank/DDBJ databases">
        <authorList>
            <person name="Chen Y."/>
            <person name="Shah S."/>
            <person name="Dougan E. K."/>
            <person name="Thang M."/>
            <person name="Chan C."/>
        </authorList>
    </citation>
    <scope>NUCLEOTIDE SEQUENCE [LARGE SCALE GENOMIC DNA]</scope>
</reference>
<name>A0ABN9Y674_9DINO</name>
<evidence type="ECO:0000313" key="1">
    <source>
        <dbReference type="EMBL" id="CAK0908093.1"/>
    </source>
</evidence>
<keyword evidence="2" id="KW-1185">Reference proteome</keyword>
<protein>
    <submittedName>
        <fullName evidence="1">Uncharacterized protein</fullName>
    </submittedName>
</protein>
<accession>A0ABN9Y674</accession>
<dbReference type="EMBL" id="CAUYUJ010021950">
    <property type="protein sequence ID" value="CAK0908093.1"/>
    <property type="molecule type" value="Genomic_DNA"/>
</dbReference>
<dbReference type="Proteomes" id="UP001189429">
    <property type="component" value="Unassembled WGS sequence"/>
</dbReference>
<organism evidence="1 2">
    <name type="scientific">Prorocentrum cordatum</name>
    <dbReference type="NCBI Taxonomy" id="2364126"/>
    <lineage>
        <taxon>Eukaryota</taxon>
        <taxon>Sar</taxon>
        <taxon>Alveolata</taxon>
        <taxon>Dinophyceae</taxon>
        <taxon>Prorocentrales</taxon>
        <taxon>Prorocentraceae</taxon>
        <taxon>Prorocentrum</taxon>
    </lineage>
</organism>
<comment type="caution">
    <text evidence="1">The sequence shown here is derived from an EMBL/GenBank/DDBJ whole genome shotgun (WGS) entry which is preliminary data.</text>
</comment>
<evidence type="ECO:0000313" key="2">
    <source>
        <dbReference type="Proteomes" id="UP001189429"/>
    </source>
</evidence>
<sequence>MVQRSKNPRGYLNPVCCDKCQRENLPKKCSVFFSPCARPGPSGPRLGAPKGLATSFTAASANLTSARSALQSGSTR</sequence>
<proteinExistence type="predicted"/>
<gene>
    <name evidence="1" type="ORF">PCOR1329_LOCUS82856</name>
</gene>